<evidence type="ECO:0000313" key="2">
    <source>
        <dbReference type="EMBL" id="TDV53220.1"/>
    </source>
</evidence>
<organism evidence="2 3">
    <name type="scientific">Pseudomonas helmanticensis</name>
    <dbReference type="NCBI Taxonomy" id="1471381"/>
    <lineage>
        <taxon>Bacteria</taxon>
        <taxon>Pseudomonadati</taxon>
        <taxon>Pseudomonadota</taxon>
        <taxon>Gammaproteobacteria</taxon>
        <taxon>Pseudomonadales</taxon>
        <taxon>Pseudomonadaceae</taxon>
        <taxon>Pseudomonas</taxon>
    </lineage>
</organism>
<feature type="compositionally biased region" description="Polar residues" evidence="1">
    <location>
        <begin position="320"/>
        <end position="342"/>
    </location>
</feature>
<reference evidence="2 3" key="1">
    <citation type="submission" date="2019-03" db="EMBL/GenBank/DDBJ databases">
        <title>Genomic analyses of the natural microbiome of Caenorhabditis elegans.</title>
        <authorList>
            <person name="Samuel B."/>
        </authorList>
    </citation>
    <scope>NUCLEOTIDE SEQUENCE [LARGE SCALE GENOMIC DNA]</scope>
    <source>
        <strain evidence="2 3">BIGb0525</strain>
    </source>
</reference>
<evidence type="ECO:0008006" key="4">
    <source>
        <dbReference type="Google" id="ProtNLM"/>
    </source>
</evidence>
<proteinExistence type="predicted"/>
<feature type="region of interest" description="Disordered" evidence="1">
    <location>
        <begin position="308"/>
        <end position="342"/>
    </location>
</feature>
<sequence length="342" mass="37899">MPLTIMTWNAQHFDEQNATLSEAYREKLAFLVYYLKQRSPDIFALFETGKSGAANTQLIRDLSAEYSPISVLQPESAKTKVTTLGSIVFVKNAIAREFTDISAHVPLDDKEQRGVLLIRHRTTDLCYGFYHANASKRALGNIINAIAYIQGLKVKLVFFGGDLNVPTDGNPDLIMKMHKLTPAYPGYTHVNILSDDVSSSRRELRDMQELGHFLEHTPKEYFEEEYKWNHAIDGTPRHPTTRLSLLDYAYVHELEKWSAVCEGSANSVTSGESVRHRTTVIQKICLGMPIRSDHFPVLFTYGVVPPSPSTSSGSPPVTATIATGASVSTSLGSTPIDDSSMS</sequence>
<dbReference type="InterPro" id="IPR036691">
    <property type="entry name" value="Endo/exonu/phosph_ase_sf"/>
</dbReference>
<name>A0A4R7VTJ1_9PSED</name>
<comment type="caution">
    <text evidence="2">The sequence shown here is derived from an EMBL/GenBank/DDBJ whole genome shotgun (WGS) entry which is preliminary data.</text>
</comment>
<accession>A0A4R7VTJ1</accession>
<evidence type="ECO:0000256" key="1">
    <source>
        <dbReference type="SAM" id="MobiDB-lite"/>
    </source>
</evidence>
<evidence type="ECO:0000313" key="3">
    <source>
        <dbReference type="Proteomes" id="UP000295804"/>
    </source>
</evidence>
<dbReference type="EMBL" id="SOCQ01000001">
    <property type="protein sequence ID" value="TDV53220.1"/>
    <property type="molecule type" value="Genomic_DNA"/>
</dbReference>
<dbReference type="Gene3D" id="3.60.10.10">
    <property type="entry name" value="Endonuclease/exonuclease/phosphatase"/>
    <property type="match status" value="1"/>
</dbReference>
<protein>
    <recommendedName>
        <fullName evidence="4">Endonuclease/exonuclease/phosphatase family protein</fullName>
    </recommendedName>
</protein>
<dbReference type="RefSeq" id="WP_134173973.1">
    <property type="nucleotide sequence ID" value="NZ_SOCQ01000001.1"/>
</dbReference>
<dbReference type="SUPFAM" id="SSF56219">
    <property type="entry name" value="DNase I-like"/>
    <property type="match status" value="1"/>
</dbReference>
<gene>
    <name evidence="2" type="ORF">EDF87_101293</name>
</gene>
<dbReference type="Proteomes" id="UP000295804">
    <property type="component" value="Unassembled WGS sequence"/>
</dbReference>
<feature type="compositionally biased region" description="Low complexity" evidence="1">
    <location>
        <begin position="309"/>
        <end position="318"/>
    </location>
</feature>
<dbReference type="AlphaFoldDB" id="A0A4R7VTJ1"/>